<name>A0AAV8WZI1_9CUCU</name>
<proteinExistence type="predicted"/>
<evidence type="ECO:0000313" key="1">
    <source>
        <dbReference type="EMBL" id="KAJ8931031.1"/>
    </source>
</evidence>
<keyword evidence="2" id="KW-1185">Reference proteome</keyword>
<dbReference type="AlphaFoldDB" id="A0AAV8WZI1"/>
<dbReference type="Proteomes" id="UP001162156">
    <property type="component" value="Unassembled WGS sequence"/>
</dbReference>
<dbReference type="EMBL" id="JANEYF010004479">
    <property type="protein sequence ID" value="KAJ8931031.1"/>
    <property type="molecule type" value="Genomic_DNA"/>
</dbReference>
<evidence type="ECO:0000313" key="2">
    <source>
        <dbReference type="Proteomes" id="UP001162156"/>
    </source>
</evidence>
<reference evidence="1" key="1">
    <citation type="journal article" date="2023" name="Insect Mol. Biol.">
        <title>Genome sequencing provides insights into the evolution of gene families encoding plant cell wall-degrading enzymes in longhorned beetles.</title>
        <authorList>
            <person name="Shin N.R."/>
            <person name="Okamura Y."/>
            <person name="Kirsch R."/>
            <person name="Pauchet Y."/>
        </authorList>
    </citation>
    <scope>NUCLEOTIDE SEQUENCE</scope>
    <source>
        <strain evidence="1">RBIC_L_NR</strain>
    </source>
</reference>
<gene>
    <name evidence="1" type="ORF">NQ314_016107</name>
</gene>
<comment type="caution">
    <text evidence="1">The sequence shown here is derived from an EMBL/GenBank/DDBJ whole genome shotgun (WGS) entry which is preliminary data.</text>
</comment>
<sequence>MDNDRIKTKKGEDKWQRRGKVCVQMEGHARSSLYHNEIPSQVYSCKISIRTGNNQTGRGVKIQLQYVKSRS</sequence>
<organism evidence="1 2">
    <name type="scientific">Rhamnusium bicolor</name>
    <dbReference type="NCBI Taxonomy" id="1586634"/>
    <lineage>
        <taxon>Eukaryota</taxon>
        <taxon>Metazoa</taxon>
        <taxon>Ecdysozoa</taxon>
        <taxon>Arthropoda</taxon>
        <taxon>Hexapoda</taxon>
        <taxon>Insecta</taxon>
        <taxon>Pterygota</taxon>
        <taxon>Neoptera</taxon>
        <taxon>Endopterygota</taxon>
        <taxon>Coleoptera</taxon>
        <taxon>Polyphaga</taxon>
        <taxon>Cucujiformia</taxon>
        <taxon>Chrysomeloidea</taxon>
        <taxon>Cerambycidae</taxon>
        <taxon>Lepturinae</taxon>
        <taxon>Rhagiini</taxon>
        <taxon>Rhamnusium</taxon>
    </lineage>
</organism>
<protein>
    <submittedName>
        <fullName evidence="1">Uncharacterized protein</fullName>
    </submittedName>
</protein>
<accession>A0AAV8WZI1</accession>